<dbReference type="PATRIC" id="fig|1619313.3.peg.1951"/>
<gene>
    <name evidence="2" type="ORF">EM595_1878</name>
</gene>
<keyword evidence="3" id="KW-1185">Reference proteome</keyword>
<name>A0A0U5L4L9_9GAMM</name>
<evidence type="ECO:0000256" key="1">
    <source>
        <dbReference type="SAM" id="MobiDB-lite"/>
    </source>
</evidence>
<sequence>MVATASGGADAVVYSLVQITDPLDNRVSPQHGRAEKSQDGEAVK</sequence>
<feature type="region of interest" description="Disordered" evidence="1">
    <location>
        <begin position="22"/>
        <end position="44"/>
    </location>
</feature>
<proteinExistence type="predicted"/>
<dbReference type="AlphaFoldDB" id="A0A0U5L4L9"/>
<feature type="compositionally biased region" description="Basic and acidic residues" evidence="1">
    <location>
        <begin position="32"/>
        <end position="44"/>
    </location>
</feature>
<evidence type="ECO:0000313" key="2">
    <source>
        <dbReference type="EMBL" id="CUU24112.1"/>
    </source>
</evidence>
<dbReference type="STRING" id="1619313.EM595_1878"/>
<protein>
    <submittedName>
        <fullName evidence="2">Uncharacterized protein</fullName>
    </submittedName>
</protein>
<dbReference type="KEGG" id="ege:EM595_1878"/>
<reference evidence="3" key="1">
    <citation type="submission" date="2015-11" db="EMBL/GenBank/DDBJ databases">
        <authorList>
            <person name="Blom J."/>
        </authorList>
    </citation>
    <scope>NUCLEOTIDE SEQUENCE [LARGE SCALE GENOMIC DNA]</scope>
</reference>
<accession>A0A0U5L4L9</accession>
<dbReference type="Proteomes" id="UP000059419">
    <property type="component" value="Chromosome 1"/>
</dbReference>
<dbReference type="EMBL" id="LN907827">
    <property type="protein sequence ID" value="CUU24112.1"/>
    <property type="molecule type" value="Genomic_DNA"/>
</dbReference>
<organism evidence="2 3">
    <name type="scientific">Duffyella gerundensis</name>
    <dbReference type="NCBI Taxonomy" id="1619313"/>
    <lineage>
        <taxon>Bacteria</taxon>
        <taxon>Pseudomonadati</taxon>
        <taxon>Pseudomonadota</taxon>
        <taxon>Gammaproteobacteria</taxon>
        <taxon>Enterobacterales</taxon>
        <taxon>Erwiniaceae</taxon>
        <taxon>Duffyella</taxon>
    </lineage>
</organism>
<evidence type="ECO:0000313" key="3">
    <source>
        <dbReference type="Proteomes" id="UP000059419"/>
    </source>
</evidence>